<dbReference type="InterPro" id="IPR055377">
    <property type="entry name" value="GH3_M"/>
</dbReference>
<evidence type="ECO:0000313" key="6">
    <source>
        <dbReference type="Proteomes" id="UP000036987"/>
    </source>
</evidence>
<dbReference type="InterPro" id="IPR055378">
    <property type="entry name" value="GH3_C"/>
</dbReference>
<comment type="similarity">
    <text evidence="1">Belongs to the IAA-amido conjugating enzyme family.</text>
</comment>
<accession>A0A0K9PHG9</accession>
<dbReference type="AlphaFoldDB" id="A0A0K9PHG9"/>
<protein>
    <submittedName>
        <fullName evidence="5">Indole-3-acetic acid-amido synthetase GH3.17</fullName>
    </submittedName>
</protein>
<dbReference type="OMA" id="WITDPSC"/>
<dbReference type="Pfam" id="PF03321">
    <property type="entry name" value="GH3"/>
    <property type="match status" value="1"/>
</dbReference>
<dbReference type="GO" id="GO:0016881">
    <property type="term" value="F:acid-amino acid ligase activity"/>
    <property type="evidence" value="ECO:0000318"/>
    <property type="project" value="GO_Central"/>
</dbReference>
<reference evidence="6" key="1">
    <citation type="journal article" date="2016" name="Nature">
        <title>The genome of the seagrass Zostera marina reveals angiosperm adaptation to the sea.</title>
        <authorList>
            <person name="Olsen J.L."/>
            <person name="Rouze P."/>
            <person name="Verhelst B."/>
            <person name="Lin Y.-C."/>
            <person name="Bayer T."/>
            <person name="Collen J."/>
            <person name="Dattolo E."/>
            <person name="De Paoli E."/>
            <person name="Dittami S."/>
            <person name="Maumus F."/>
            <person name="Michel G."/>
            <person name="Kersting A."/>
            <person name="Lauritano C."/>
            <person name="Lohaus R."/>
            <person name="Toepel M."/>
            <person name="Tonon T."/>
            <person name="Vanneste K."/>
            <person name="Amirebrahimi M."/>
            <person name="Brakel J."/>
            <person name="Bostroem C."/>
            <person name="Chovatia M."/>
            <person name="Grimwood J."/>
            <person name="Jenkins J.W."/>
            <person name="Jueterbock A."/>
            <person name="Mraz A."/>
            <person name="Stam W.T."/>
            <person name="Tice H."/>
            <person name="Bornberg-Bauer E."/>
            <person name="Green P.J."/>
            <person name="Pearson G.A."/>
            <person name="Procaccini G."/>
            <person name="Duarte C.M."/>
            <person name="Schmutz J."/>
            <person name="Reusch T.B.H."/>
            <person name="Van de Peer Y."/>
        </authorList>
    </citation>
    <scope>NUCLEOTIDE SEQUENCE [LARGE SCALE GENOMIC DNA]</scope>
    <source>
        <strain evidence="6">cv. Finnish</strain>
    </source>
</reference>
<sequence length="612" mass="69002">MVLLNCDPDDMEGTLGLIEELTTNAREMQQQVLKEILTTNLKTEYLNGFLGEFDDAGGKWRDHVVAFKKHVPIVEYDQVSPYIERLANGDRSTIISSQPITELLTSSGTSGGQPKMMPSTADELDRKTFMYNVLVAVMNKYVKGLDEGKGMYLLFIKPEISTPSGLMARPVLTSYYKSKNFRNRKSNKYNACTSPDEAILCLDSKQSMYCQLLCGLIQRDQVLRAGAVFASAFLRAIKFLEDNWSELCLNVRTGELSDWITDQSCRESVRKILNGPNSRLADAISSECSKGWEGIVRRLWPRTKYVDVIVTGSMAQYIPTLKFYTGGLPLLSTMYASSECYFGINLTPLSAPEDVCYTLLPNMAYFEFLPVDMTHHHGEEDDKDSNQSCNGYGGGVIQKPVELVDVEIGGYYELIVTTFTGLYRYRVGDILLVTGFHNSAPQFRFIHRRNVVLSIDTEKTNEDDLLHAVTQAKILILEPLGIRLTDYTSFADSSSIPGHYVLFFELDAVDTNAKVMEQCCEVVEAELDAVYRRCRNRDKSIGALEIRVVEKGSFDVLMDFCVSNGSSVNQYKTPRYIKSEEVVCVLEEKVVGRFFSNNVPNWEQQPRNMHPT</sequence>
<dbReference type="STRING" id="29655.A0A0K9PHG9"/>
<dbReference type="OrthoDB" id="10004661at2759"/>
<gene>
    <name evidence="5" type="ORF">ZOSMA_23G00650</name>
</gene>
<keyword evidence="2" id="KW-0436">Ligase</keyword>
<dbReference type="Pfam" id="PF23571">
    <property type="entry name" value="GH3_M"/>
    <property type="match status" value="1"/>
</dbReference>
<keyword evidence="6" id="KW-1185">Reference proteome</keyword>
<dbReference type="PANTHER" id="PTHR31901:SF33">
    <property type="entry name" value="INDOLE-3-ACETIC ACID-AMIDO SYNTHETASE GH3.17"/>
    <property type="match status" value="1"/>
</dbReference>
<proteinExistence type="inferred from homology"/>
<evidence type="ECO:0000256" key="2">
    <source>
        <dbReference type="ARBA" id="ARBA00022598"/>
    </source>
</evidence>
<organism evidence="5 6">
    <name type="scientific">Zostera marina</name>
    <name type="common">Eelgrass</name>
    <dbReference type="NCBI Taxonomy" id="29655"/>
    <lineage>
        <taxon>Eukaryota</taxon>
        <taxon>Viridiplantae</taxon>
        <taxon>Streptophyta</taxon>
        <taxon>Embryophyta</taxon>
        <taxon>Tracheophyta</taxon>
        <taxon>Spermatophyta</taxon>
        <taxon>Magnoliopsida</taxon>
        <taxon>Liliopsida</taxon>
        <taxon>Zosteraceae</taxon>
        <taxon>Zostera</taxon>
    </lineage>
</organism>
<evidence type="ECO:0000259" key="3">
    <source>
        <dbReference type="Pfam" id="PF23571"/>
    </source>
</evidence>
<dbReference type="PANTHER" id="PTHR31901">
    <property type="entry name" value="GH3 DOMAIN-CONTAINING PROTEIN"/>
    <property type="match status" value="1"/>
</dbReference>
<evidence type="ECO:0000256" key="1">
    <source>
        <dbReference type="ARBA" id="ARBA00008068"/>
    </source>
</evidence>
<dbReference type="EMBL" id="LFYR01000839">
    <property type="protein sequence ID" value="KMZ68411.1"/>
    <property type="molecule type" value="Genomic_DNA"/>
</dbReference>
<dbReference type="Pfam" id="PF23572">
    <property type="entry name" value="GH3_C"/>
    <property type="match status" value="1"/>
</dbReference>
<evidence type="ECO:0000259" key="4">
    <source>
        <dbReference type="Pfam" id="PF23572"/>
    </source>
</evidence>
<comment type="caution">
    <text evidence="5">The sequence shown here is derived from an EMBL/GenBank/DDBJ whole genome shotgun (WGS) entry which is preliminary data.</text>
</comment>
<dbReference type="Proteomes" id="UP000036987">
    <property type="component" value="Unassembled WGS sequence"/>
</dbReference>
<evidence type="ECO:0000313" key="5">
    <source>
        <dbReference type="EMBL" id="KMZ68411.1"/>
    </source>
</evidence>
<dbReference type="InterPro" id="IPR004993">
    <property type="entry name" value="GH3"/>
</dbReference>
<feature type="domain" description="GH3 C-terminal" evidence="4">
    <location>
        <begin position="464"/>
        <end position="581"/>
    </location>
</feature>
<feature type="domain" description="GH3 middle" evidence="3">
    <location>
        <begin position="357"/>
        <end position="448"/>
    </location>
</feature>
<name>A0A0K9PHG9_ZOSMR</name>
<dbReference type="GO" id="GO:0005737">
    <property type="term" value="C:cytoplasm"/>
    <property type="evidence" value="ECO:0000318"/>
    <property type="project" value="GO_Central"/>
</dbReference>